<dbReference type="Proteomes" id="UP000054270">
    <property type="component" value="Unassembled WGS sequence"/>
</dbReference>
<dbReference type="GO" id="GO:0005829">
    <property type="term" value="C:cytosol"/>
    <property type="evidence" value="ECO:0007669"/>
    <property type="project" value="TreeGrafter"/>
</dbReference>
<dbReference type="SUPFAM" id="SSF102848">
    <property type="entry name" value="NSFL1 (p97 ATPase) cofactor p47, SEP domain"/>
    <property type="match status" value="1"/>
</dbReference>
<gene>
    <name evidence="3" type="ORF">HYPSUDRAFT_45028</name>
</gene>
<name>A0A0D2PEV2_HYPSF</name>
<dbReference type="SMART" id="SM00553">
    <property type="entry name" value="SEP"/>
    <property type="match status" value="1"/>
</dbReference>
<dbReference type="PANTHER" id="PTHR23333">
    <property type="entry name" value="UBX DOMAIN CONTAINING PROTEIN"/>
    <property type="match status" value="1"/>
</dbReference>
<dbReference type="GO" id="GO:0031468">
    <property type="term" value="P:nuclear membrane reassembly"/>
    <property type="evidence" value="ECO:0007669"/>
    <property type="project" value="TreeGrafter"/>
</dbReference>
<feature type="domain" description="SEP" evidence="2">
    <location>
        <begin position="36"/>
        <end position="102"/>
    </location>
</feature>
<dbReference type="STRING" id="945553.A0A0D2PEV2"/>
<dbReference type="OrthoDB" id="25887at2759"/>
<evidence type="ECO:0000313" key="3">
    <source>
        <dbReference type="EMBL" id="KJA18690.1"/>
    </source>
</evidence>
<dbReference type="EMBL" id="KN817586">
    <property type="protein sequence ID" value="KJA18690.1"/>
    <property type="molecule type" value="Genomic_DNA"/>
</dbReference>
<proteinExistence type="predicted"/>
<dbReference type="GO" id="GO:0000045">
    <property type="term" value="P:autophagosome assembly"/>
    <property type="evidence" value="ECO:0007669"/>
    <property type="project" value="TreeGrafter"/>
</dbReference>
<protein>
    <recommendedName>
        <fullName evidence="2">SEP domain-containing protein</fullName>
    </recommendedName>
</protein>
<feature type="region of interest" description="Disordered" evidence="1">
    <location>
        <begin position="98"/>
        <end position="161"/>
    </location>
</feature>
<dbReference type="Pfam" id="PF08059">
    <property type="entry name" value="SEP"/>
    <property type="match status" value="1"/>
</dbReference>
<dbReference type="GO" id="GO:0043161">
    <property type="term" value="P:proteasome-mediated ubiquitin-dependent protein catabolic process"/>
    <property type="evidence" value="ECO:0007669"/>
    <property type="project" value="TreeGrafter"/>
</dbReference>
<dbReference type="GO" id="GO:0007030">
    <property type="term" value="P:Golgi organization"/>
    <property type="evidence" value="ECO:0007669"/>
    <property type="project" value="TreeGrafter"/>
</dbReference>
<accession>A0A0D2PEV2</accession>
<dbReference type="PANTHER" id="PTHR23333:SF20">
    <property type="entry name" value="NSFL1 COFACTOR P47"/>
    <property type="match status" value="1"/>
</dbReference>
<evidence type="ECO:0000313" key="4">
    <source>
        <dbReference type="Proteomes" id="UP000054270"/>
    </source>
</evidence>
<dbReference type="GO" id="GO:0005634">
    <property type="term" value="C:nucleus"/>
    <property type="evidence" value="ECO:0007669"/>
    <property type="project" value="TreeGrafter"/>
</dbReference>
<dbReference type="InterPro" id="IPR036241">
    <property type="entry name" value="NSFL1C_SEP_dom_sf"/>
</dbReference>
<dbReference type="GO" id="GO:0043130">
    <property type="term" value="F:ubiquitin binding"/>
    <property type="evidence" value="ECO:0007669"/>
    <property type="project" value="TreeGrafter"/>
</dbReference>
<feature type="compositionally biased region" description="Basic and acidic residues" evidence="1">
    <location>
        <begin position="124"/>
        <end position="137"/>
    </location>
</feature>
<dbReference type="PROSITE" id="PS51399">
    <property type="entry name" value="SEP"/>
    <property type="match status" value="1"/>
</dbReference>
<reference evidence="4" key="1">
    <citation type="submission" date="2014-04" db="EMBL/GenBank/DDBJ databases">
        <title>Evolutionary Origins and Diversification of the Mycorrhizal Mutualists.</title>
        <authorList>
            <consortium name="DOE Joint Genome Institute"/>
            <consortium name="Mycorrhizal Genomics Consortium"/>
            <person name="Kohler A."/>
            <person name="Kuo A."/>
            <person name="Nagy L.G."/>
            <person name="Floudas D."/>
            <person name="Copeland A."/>
            <person name="Barry K.W."/>
            <person name="Cichocki N."/>
            <person name="Veneault-Fourrey C."/>
            <person name="LaButti K."/>
            <person name="Lindquist E.A."/>
            <person name="Lipzen A."/>
            <person name="Lundell T."/>
            <person name="Morin E."/>
            <person name="Murat C."/>
            <person name="Riley R."/>
            <person name="Ohm R."/>
            <person name="Sun H."/>
            <person name="Tunlid A."/>
            <person name="Henrissat B."/>
            <person name="Grigoriev I.V."/>
            <person name="Hibbett D.S."/>
            <person name="Martin F."/>
        </authorList>
    </citation>
    <scope>NUCLEOTIDE SEQUENCE [LARGE SCALE GENOMIC DNA]</scope>
    <source>
        <strain evidence="4">FD-334 SS-4</strain>
    </source>
</reference>
<feature type="compositionally biased region" description="Basic and acidic residues" evidence="1">
    <location>
        <begin position="98"/>
        <end position="117"/>
    </location>
</feature>
<sequence length="176" mass="19045">MATADPAIAIKTGAATAAATDVAKPRTPAPADQERAAVSYLTFWRNGFQLGRGTPLRRYDDPAQAAVLAQINAGSASAAVLGVQAGELVELRVSKRTREDYVPDSKESHVPETKEKSPASIDTSCHEPEKTSTKEDSEYIPPTKEGMTRAGRPQQRIQEEKTSWLDKTVGCTRFCL</sequence>
<organism evidence="3 4">
    <name type="scientific">Hypholoma sublateritium (strain FD-334 SS-4)</name>
    <dbReference type="NCBI Taxonomy" id="945553"/>
    <lineage>
        <taxon>Eukaryota</taxon>
        <taxon>Fungi</taxon>
        <taxon>Dikarya</taxon>
        <taxon>Basidiomycota</taxon>
        <taxon>Agaricomycotina</taxon>
        <taxon>Agaricomycetes</taxon>
        <taxon>Agaricomycetidae</taxon>
        <taxon>Agaricales</taxon>
        <taxon>Agaricineae</taxon>
        <taxon>Strophariaceae</taxon>
        <taxon>Hypholoma</taxon>
    </lineage>
</organism>
<evidence type="ECO:0000256" key="1">
    <source>
        <dbReference type="SAM" id="MobiDB-lite"/>
    </source>
</evidence>
<dbReference type="GO" id="GO:0061025">
    <property type="term" value="P:membrane fusion"/>
    <property type="evidence" value="ECO:0007669"/>
    <property type="project" value="TreeGrafter"/>
</dbReference>
<keyword evidence="4" id="KW-1185">Reference proteome</keyword>
<dbReference type="InterPro" id="IPR012989">
    <property type="entry name" value="SEP_domain"/>
</dbReference>
<evidence type="ECO:0000259" key="2">
    <source>
        <dbReference type="PROSITE" id="PS51399"/>
    </source>
</evidence>
<dbReference type="Gene3D" id="3.30.420.210">
    <property type="entry name" value="SEP domain"/>
    <property type="match status" value="1"/>
</dbReference>
<dbReference type="AlphaFoldDB" id="A0A0D2PEV2"/>